<evidence type="ECO:0000313" key="4">
    <source>
        <dbReference type="EMBL" id="KAF5336382.1"/>
    </source>
</evidence>
<accession>A0A8H5C9A8</accession>
<dbReference type="Pfam" id="PF12796">
    <property type="entry name" value="Ank_2"/>
    <property type="match status" value="3"/>
</dbReference>
<dbReference type="OrthoDB" id="194358at2759"/>
<keyword evidence="2" id="KW-0040">ANK repeat</keyword>
<keyword evidence="3" id="KW-0812">Transmembrane</keyword>
<feature type="transmembrane region" description="Helical" evidence="3">
    <location>
        <begin position="59"/>
        <end position="79"/>
    </location>
</feature>
<dbReference type="Proteomes" id="UP000541558">
    <property type="component" value="Unassembled WGS sequence"/>
</dbReference>
<keyword evidence="3" id="KW-0472">Membrane</keyword>
<feature type="transmembrane region" description="Helical" evidence="3">
    <location>
        <begin position="322"/>
        <end position="341"/>
    </location>
</feature>
<feature type="transmembrane region" description="Helical" evidence="3">
    <location>
        <begin position="85"/>
        <end position="105"/>
    </location>
</feature>
<evidence type="ECO:0000256" key="1">
    <source>
        <dbReference type="ARBA" id="ARBA00022737"/>
    </source>
</evidence>
<name>A0A8H5C9A8_9AGAR</name>
<dbReference type="InterPro" id="IPR002110">
    <property type="entry name" value="Ankyrin_rpt"/>
</dbReference>
<keyword evidence="5" id="KW-1185">Reference proteome</keyword>
<dbReference type="PANTHER" id="PTHR24198">
    <property type="entry name" value="ANKYRIN REPEAT AND PROTEIN KINASE DOMAIN-CONTAINING PROTEIN"/>
    <property type="match status" value="1"/>
</dbReference>
<proteinExistence type="predicted"/>
<dbReference type="SUPFAM" id="SSF48403">
    <property type="entry name" value="Ankyrin repeat"/>
    <property type="match status" value="3"/>
</dbReference>
<evidence type="ECO:0000256" key="2">
    <source>
        <dbReference type="ARBA" id="ARBA00023043"/>
    </source>
</evidence>
<reference evidence="4 5" key="1">
    <citation type="journal article" date="2020" name="ISME J.">
        <title>Uncovering the hidden diversity of litter-decomposition mechanisms in mushroom-forming fungi.</title>
        <authorList>
            <person name="Floudas D."/>
            <person name="Bentzer J."/>
            <person name="Ahren D."/>
            <person name="Johansson T."/>
            <person name="Persson P."/>
            <person name="Tunlid A."/>
        </authorList>
    </citation>
    <scope>NUCLEOTIDE SEQUENCE [LARGE SCALE GENOMIC DNA]</scope>
    <source>
        <strain evidence="4 5">CBS 175.51</strain>
    </source>
</reference>
<dbReference type="InterPro" id="IPR036770">
    <property type="entry name" value="Ankyrin_rpt-contain_sf"/>
</dbReference>
<feature type="transmembrane region" description="Helical" evidence="3">
    <location>
        <begin position="185"/>
        <end position="205"/>
    </location>
</feature>
<evidence type="ECO:0000313" key="5">
    <source>
        <dbReference type="Proteomes" id="UP000541558"/>
    </source>
</evidence>
<dbReference type="AlphaFoldDB" id="A0A8H5C9A8"/>
<feature type="transmembrane region" description="Helical" evidence="3">
    <location>
        <begin position="17"/>
        <end position="38"/>
    </location>
</feature>
<keyword evidence="3" id="KW-1133">Transmembrane helix</keyword>
<protein>
    <submittedName>
        <fullName evidence="4">Uncharacterized protein</fullName>
    </submittedName>
</protein>
<gene>
    <name evidence="4" type="ORF">D9611_006550</name>
</gene>
<organism evidence="4 5">
    <name type="scientific">Ephemerocybe angulata</name>
    <dbReference type="NCBI Taxonomy" id="980116"/>
    <lineage>
        <taxon>Eukaryota</taxon>
        <taxon>Fungi</taxon>
        <taxon>Dikarya</taxon>
        <taxon>Basidiomycota</taxon>
        <taxon>Agaricomycotina</taxon>
        <taxon>Agaricomycetes</taxon>
        <taxon>Agaricomycetidae</taxon>
        <taxon>Agaricales</taxon>
        <taxon>Agaricineae</taxon>
        <taxon>Psathyrellaceae</taxon>
        <taxon>Ephemerocybe</taxon>
    </lineage>
</organism>
<dbReference type="PANTHER" id="PTHR24198:SF165">
    <property type="entry name" value="ANKYRIN REPEAT-CONTAINING PROTEIN-RELATED"/>
    <property type="match status" value="1"/>
</dbReference>
<comment type="caution">
    <text evidence="4">The sequence shown here is derived from an EMBL/GenBank/DDBJ whole genome shotgun (WGS) entry which is preliminary data.</text>
</comment>
<dbReference type="SMART" id="SM00248">
    <property type="entry name" value="ANK"/>
    <property type="match status" value="12"/>
</dbReference>
<keyword evidence="1" id="KW-0677">Repeat</keyword>
<dbReference type="Pfam" id="PF13637">
    <property type="entry name" value="Ank_4"/>
    <property type="match status" value="1"/>
</dbReference>
<evidence type="ECO:0000256" key="3">
    <source>
        <dbReference type="SAM" id="Phobius"/>
    </source>
</evidence>
<feature type="transmembrane region" description="Helical" evidence="3">
    <location>
        <begin position="247"/>
        <end position="273"/>
    </location>
</feature>
<sequence length="932" mass="100306">MSTQGCRIPGNPDIAGVGVRCAIYVQTLLCFFPAFWTLGDGKVTRDELDSAETQATTNLVLAFAILVSSIVQAQTLVLTNYHASIVLSMSWLNNTNAFIYFLLYVQHKNQPNSLRPVDATWSGWYHHFRSLIAPILPGAPEHVDIEEVGTRGAPLPPIRRGTAESDASSSITKRRKAAKILVKRFVLLLGSLHLTLMASLGLWLWSDIRGFGKRSDEENACAAQLALFAILGKYVPFASGALRITSFIIYGIFLIPGFNLLLPIAVFLGIYTLCHYLPNPALLAPEQLDASQAPRSSVFRSRAGKARNFVAREIEWGMLPPFLGLLFLLSINIVFITDIELTLKRNAGLQLVTTNEGKWEFGQILSMLLLILPLRDLAETILARRTKQRQKVLIPGLRTAFKCKEWRTVSDLVKMGADPNVIDGDTDMSAIQAACLSDDSVPGFVIIAMLEAGGDPNIETDPLNRDKHSIDRDIKDCLRLLRSVEKRPQDAAAALRVASTHGYGAAVVLLLGSYKLDVNSTNKTEETALILASQGGHRVIAEVLCKEPGIELNLRDSNGRTALMRASANGHKLIVSTLLSSPSCNMYLADKDGQTAIAYATTGGHREVVALFKPTFTARGRRSPLIQATIDNDEDTVVGLLTWPGIDINAKDQDGKTAIMWASQLGHVAIVKLLCAAAGIQVNISDGEGRTALMLASSKILHSESTIELLCSTPGIDLNQADNSGKTALIWAASQLGGAGSELATKCLCAAREIDVNVADNDGATALMWASSQGNEATVKVLCATPGIDVNRVDINGTTPLMSASIMAHEDVVQILCRTPGIDVNMVNIDGRTALMMATFSGDDRSRSLVETLCSVPGIDVNIADEEGKTALFWAASEDNEAVVEVLCAAPGIDVNLADSDGTTALMQALAWGHDAVVEILRTIPGIIEPGS</sequence>
<dbReference type="Gene3D" id="1.25.40.20">
    <property type="entry name" value="Ankyrin repeat-containing domain"/>
    <property type="match status" value="4"/>
</dbReference>
<dbReference type="EMBL" id="JAACJK010000058">
    <property type="protein sequence ID" value="KAF5336382.1"/>
    <property type="molecule type" value="Genomic_DNA"/>
</dbReference>